<comment type="cofactor">
    <cofactor evidence="1">
        <name>Mg(2+)</name>
        <dbReference type="ChEBI" id="CHEBI:18420"/>
    </cofactor>
</comment>
<keyword evidence="1" id="KW-0233">DNA recombination</keyword>
<dbReference type="PANTHER" id="PTHR10492">
    <property type="match status" value="1"/>
</dbReference>
<keyword evidence="1 3" id="KW-0347">Helicase</keyword>
<reference evidence="3 4" key="1">
    <citation type="journal article" date="2021" name="Elife">
        <title>Chloroplast acquisition without the gene transfer in kleptoplastic sea slugs, Plakobranchus ocellatus.</title>
        <authorList>
            <person name="Maeda T."/>
            <person name="Takahashi S."/>
            <person name="Yoshida T."/>
            <person name="Shimamura S."/>
            <person name="Takaki Y."/>
            <person name="Nagai Y."/>
            <person name="Toyoda A."/>
            <person name="Suzuki Y."/>
            <person name="Arimoto A."/>
            <person name="Ishii H."/>
            <person name="Satoh N."/>
            <person name="Nishiyama T."/>
            <person name="Hasebe M."/>
            <person name="Maruyama T."/>
            <person name="Minagawa J."/>
            <person name="Obokata J."/>
            <person name="Shigenobu S."/>
        </authorList>
    </citation>
    <scope>NUCLEOTIDE SEQUENCE [LARGE SCALE GENOMIC DNA]</scope>
</reference>
<evidence type="ECO:0000313" key="3">
    <source>
        <dbReference type="EMBL" id="GFR84545.1"/>
    </source>
</evidence>
<dbReference type="GO" id="GO:0043139">
    <property type="term" value="F:5'-3' DNA helicase activity"/>
    <property type="evidence" value="ECO:0007669"/>
    <property type="project" value="UniProtKB-EC"/>
</dbReference>
<dbReference type="GO" id="GO:0000723">
    <property type="term" value="P:telomere maintenance"/>
    <property type="evidence" value="ECO:0007669"/>
    <property type="project" value="InterPro"/>
</dbReference>
<comment type="caution">
    <text evidence="3">The sequence shown here is derived from an EMBL/GenBank/DDBJ whole genome shotgun (WGS) entry which is preliminary data.</text>
</comment>
<feature type="domain" description="DNA helicase Pif1-like DEAD-box helicase" evidence="2">
    <location>
        <begin position="58"/>
        <end position="221"/>
    </location>
</feature>
<keyword evidence="1" id="KW-0378">Hydrolase</keyword>
<dbReference type="Pfam" id="PF05970">
    <property type="entry name" value="PIF1"/>
    <property type="match status" value="1"/>
</dbReference>
<dbReference type="InterPro" id="IPR027417">
    <property type="entry name" value="P-loop_NTPase"/>
</dbReference>
<dbReference type="GO" id="GO:0005524">
    <property type="term" value="F:ATP binding"/>
    <property type="evidence" value="ECO:0007669"/>
    <property type="project" value="UniProtKB-KW"/>
</dbReference>
<keyword evidence="1" id="KW-0067">ATP-binding</keyword>
<dbReference type="Proteomes" id="UP000762676">
    <property type="component" value="Unassembled WGS sequence"/>
</dbReference>
<sequence>MPVPEEIDLAVPEVTLPKGLRYEPDNFKKEFSIGSLRANCLHCAAYKFLGETPAMCCSNGGCGKTFFIETILASQRAKGSIAIATASTGLAATLLPGGRTLHSTFKVPLNIINTETPSCSIKKGTALSRVLQDASVLIVDEATLLHRKVIEAIDTTPKDIRSSSEVMGGLLTLLCGDFRQILPVIRQGTRANIVDACLKSSSLWRLVQQYRLTTNMRVALQADERA</sequence>
<dbReference type="AlphaFoldDB" id="A0AAV4GJF5"/>
<evidence type="ECO:0000256" key="1">
    <source>
        <dbReference type="RuleBase" id="RU363044"/>
    </source>
</evidence>
<name>A0AAV4GJF5_9GAST</name>
<evidence type="ECO:0000259" key="2">
    <source>
        <dbReference type="Pfam" id="PF05970"/>
    </source>
</evidence>
<accession>A0AAV4GJF5</accession>
<dbReference type="EC" id="5.6.2.3" evidence="1"/>
<dbReference type="SUPFAM" id="SSF52540">
    <property type="entry name" value="P-loop containing nucleoside triphosphate hydrolases"/>
    <property type="match status" value="1"/>
</dbReference>
<gene>
    <name evidence="3" type="ORF">ElyMa_000674000</name>
</gene>
<dbReference type="GO" id="GO:0006310">
    <property type="term" value="P:DNA recombination"/>
    <property type="evidence" value="ECO:0007669"/>
    <property type="project" value="UniProtKB-KW"/>
</dbReference>
<comment type="similarity">
    <text evidence="1">Belongs to the helicase family.</text>
</comment>
<dbReference type="EMBL" id="BMAT01001391">
    <property type="protein sequence ID" value="GFR84545.1"/>
    <property type="molecule type" value="Genomic_DNA"/>
</dbReference>
<keyword evidence="4" id="KW-1185">Reference proteome</keyword>
<dbReference type="GO" id="GO:0016787">
    <property type="term" value="F:hydrolase activity"/>
    <property type="evidence" value="ECO:0007669"/>
    <property type="project" value="UniProtKB-KW"/>
</dbReference>
<evidence type="ECO:0000313" key="4">
    <source>
        <dbReference type="Proteomes" id="UP000762676"/>
    </source>
</evidence>
<dbReference type="GO" id="GO:0006281">
    <property type="term" value="P:DNA repair"/>
    <property type="evidence" value="ECO:0007669"/>
    <property type="project" value="UniProtKB-KW"/>
</dbReference>
<organism evidence="3 4">
    <name type="scientific">Elysia marginata</name>
    <dbReference type="NCBI Taxonomy" id="1093978"/>
    <lineage>
        <taxon>Eukaryota</taxon>
        <taxon>Metazoa</taxon>
        <taxon>Spiralia</taxon>
        <taxon>Lophotrochozoa</taxon>
        <taxon>Mollusca</taxon>
        <taxon>Gastropoda</taxon>
        <taxon>Heterobranchia</taxon>
        <taxon>Euthyneura</taxon>
        <taxon>Panpulmonata</taxon>
        <taxon>Sacoglossa</taxon>
        <taxon>Placobranchoidea</taxon>
        <taxon>Plakobranchidae</taxon>
        <taxon>Elysia</taxon>
    </lineage>
</organism>
<keyword evidence="1" id="KW-0547">Nucleotide-binding</keyword>
<protein>
    <recommendedName>
        <fullName evidence="1">ATP-dependent DNA helicase</fullName>
        <ecNumber evidence="1">5.6.2.3</ecNumber>
    </recommendedName>
</protein>
<dbReference type="InterPro" id="IPR010285">
    <property type="entry name" value="DNA_helicase_pif1-like_DEAD"/>
</dbReference>
<dbReference type="Gene3D" id="3.40.50.300">
    <property type="entry name" value="P-loop containing nucleotide triphosphate hydrolases"/>
    <property type="match status" value="1"/>
</dbReference>
<proteinExistence type="inferred from homology"/>
<dbReference type="PANTHER" id="PTHR10492:SF57">
    <property type="entry name" value="ATP-DEPENDENT DNA HELICASE"/>
    <property type="match status" value="1"/>
</dbReference>
<comment type="catalytic activity">
    <reaction evidence="1">
        <text>ATP + H2O = ADP + phosphate + H(+)</text>
        <dbReference type="Rhea" id="RHEA:13065"/>
        <dbReference type="ChEBI" id="CHEBI:15377"/>
        <dbReference type="ChEBI" id="CHEBI:15378"/>
        <dbReference type="ChEBI" id="CHEBI:30616"/>
        <dbReference type="ChEBI" id="CHEBI:43474"/>
        <dbReference type="ChEBI" id="CHEBI:456216"/>
        <dbReference type="EC" id="5.6.2.3"/>
    </reaction>
</comment>
<keyword evidence="1" id="KW-0234">DNA repair</keyword>
<keyword evidence="1" id="KW-0227">DNA damage</keyword>